<dbReference type="EMBL" id="ACQT01000003">
    <property type="protein sequence ID" value="EER62147.1"/>
    <property type="molecule type" value="Genomic_DNA"/>
</dbReference>
<dbReference type="AlphaFoldDB" id="C5T039"/>
<dbReference type="PATRIC" id="fig|573060.9.peg.4940"/>
<reference evidence="1 2" key="1">
    <citation type="submission" date="2009-05" db="EMBL/GenBank/DDBJ databases">
        <title>The draft genome of Acidovorax delafieldii 2AN.</title>
        <authorList>
            <consortium name="US DOE Joint Genome Institute (JGI-PGF)"/>
            <person name="Lucas S."/>
            <person name="Copeland A."/>
            <person name="Lapidus A."/>
            <person name="Glavina del Rio T."/>
            <person name="Tice H."/>
            <person name="Bruce D."/>
            <person name="Goodwin L."/>
            <person name="Pitluck S."/>
            <person name="Larimer F."/>
            <person name="Land M.L."/>
            <person name="Hauser L."/>
            <person name="Shelobolina E.S."/>
            <person name="Picardal F."/>
            <person name="Roden E."/>
            <person name="Emerson D."/>
        </authorList>
    </citation>
    <scope>NUCLEOTIDE SEQUENCE [LARGE SCALE GENOMIC DNA]</scope>
    <source>
        <strain evidence="1 2">2AN</strain>
    </source>
</reference>
<gene>
    <name evidence="1" type="ORF">AcdelDRAFT_0269</name>
</gene>
<dbReference type="RefSeq" id="WP_005792914.1">
    <property type="nucleotide sequence ID" value="NZ_ACQT01000003.1"/>
</dbReference>
<evidence type="ECO:0000313" key="2">
    <source>
        <dbReference type="Proteomes" id="UP000003856"/>
    </source>
</evidence>
<accession>C5T039</accession>
<keyword evidence="2" id="KW-1185">Reference proteome</keyword>
<name>C5T039_ACIDE</name>
<evidence type="ECO:0000313" key="1">
    <source>
        <dbReference type="EMBL" id="EER62147.1"/>
    </source>
</evidence>
<sequence length="224" mass="24701">MAKTASHMLQGDVFTVQPYRADRGHGSRAGRAFVLEVADEAASSTLLASLPLLDRLLGEKIAAVRERRMEEMVDFMAARMLAPSVVELEMAQRLAQRHARILNEFGFFSAEQLADANGSQASNRTALADNWRKRRQVFAVPHPDKAARERDVYPAFQFENGKPVKAVQEVLEAFGGRKAPWKLALWFTSNNGWLAGSARPVDLLITDPQAVIDAARRDAEGSAA</sequence>
<dbReference type="Proteomes" id="UP000003856">
    <property type="component" value="Unassembled WGS sequence"/>
</dbReference>
<comment type="caution">
    <text evidence="1">The sequence shown here is derived from an EMBL/GenBank/DDBJ whole genome shotgun (WGS) entry which is preliminary data.</text>
</comment>
<organism evidence="1 2">
    <name type="scientific">Acidovorax delafieldii 2AN</name>
    <dbReference type="NCBI Taxonomy" id="573060"/>
    <lineage>
        <taxon>Bacteria</taxon>
        <taxon>Pseudomonadati</taxon>
        <taxon>Pseudomonadota</taxon>
        <taxon>Betaproteobacteria</taxon>
        <taxon>Burkholderiales</taxon>
        <taxon>Comamonadaceae</taxon>
        <taxon>Acidovorax</taxon>
    </lineage>
</organism>
<protein>
    <recommendedName>
        <fullName evidence="3">Antitoxin Xre/MbcA/ParS-like toxin-binding domain-containing protein</fullName>
    </recommendedName>
</protein>
<dbReference type="OrthoDB" id="9152106at2"/>
<evidence type="ECO:0008006" key="3">
    <source>
        <dbReference type="Google" id="ProtNLM"/>
    </source>
</evidence>
<proteinExistence type="predicted"/>